<sequence>MKAALEHWLLRRWYGGVAPGPGLRLLSLVYRGLLAVRAALYRRGLRRVHRLRVPVLVVGNLVAGGSGKTPLTIALARALAERGWRPGIVSRGYGRRSQEPVRVTPHLPPEVCGDEPLLIARRTGLPVFVDSDRVAGARRLVAEGCNLVIADDGLQHVRLGRDIEIEVVDGQRRHGNGLLLPAGPLRELPGRRVDFRVVNGGTAGEGDWPMRLRLGEAEPLDGGASRPLALFAPGPVHALAGIGNPGRFFASLREAGLQVHEHPFPDHHAFLAADLRFSPPLPLLMTEKDAVKCVDFSLANAWFVPVSAELPAGLLDAIAERLADWSPVNA</sequence>
<dbReference type="GO" id="GO:0009245">
    <property type="term" value="P:lipid A biosynthetic process"/>
    <property type="evidence" value="ECO:0007669"/>
    <property type="project" value="UniProtKB-UniRule"/>
</dbReference>
<dbReference type="RefSeq" id="WP_211251928.1">
    <property type="nucleotide sequence ID" value="NZ_AVCH01000001.1"/>
</dbReference>
<evidence type="ECO:0000256" key="9">
    <source>
        <dbReference type="ARBA" id="ARBA00022777"/>
    </source>
</evidence>
<evidence type="ECO:0000256" key="12">
    <source>
        <dbReference type="ARBA" id="ARBA00029757"/>
    </source>
</evidence>
<keyword evidence="8 13" id="KW-0547">Nucleotide-binding</keyword>
<dbReference type="PATRIC" id="fig|1384054.3.peg.8"/>
<evidence type="ECO:0000256" key="11">
    <source>
        <dbReference type="ARBA" id="ARBA00023098"/>
    </source>
</evidence>
<dbReference type="SUPFAM" id="SSF52540">
    <property type="entry name" value="P-loop containing nucleoside triphosphate hydrolases"/>
    <property type="match status" value="1"/>
</dbReference>
<gene>
    <name evidence="13" type="primary">lpxK</name>
    <name evidence="14" type="ORF">N790_00040</name>
</gene>
<dbReference type="UniPathway" id="UPA00359">
    <property type="reaction ID" value="UER00482"/>
</dbReference>
<evidence type="ECO:0000256" key="1">
    <source>
        <dbReference type="ARBA" id="ARBA00002274"/>
    </source>
</evidence>
<evidence type="ECO:0000313" key="14">
    <source>
        <dbReference type="EMBL" id="KFN52198.1"/>
    </source>
</evidence>
<dbReference type="EC" id="2.7.1.130" evidence="3 13"/>
<dbReference type="GO" id="GO:0009244">
    <property type="term" value="P:lipopolysaccharide core region biosynthetic process"/>
    <property type="evidence" value="ECO:0007669"/>
    <property type="project" value="TreeGrafter"/>
</dbReference>
<comment type="catalytic activity">
    <reaction evidence="13">
        <text>a lipid A disaccharide + ATP = a lipid IVA + ADP + H(+)</text>
        <dbReference type="Rhea" id="RHEA:67840"/>
        <dbReference type="ChEBI" id="CHEBI:15378"/>
        <dbReference type="ChEBI" id="CHEBI:30616"/>
        <dbReference type="ChEBI" id="CHEBI:176343"/>
        <dbReference type="ChEBI" id="CHEBI:176425"/>
        <dbReference type="ChEBI" id="CHEBI:456216"/>
        <dbReference type="EC" id="2.7.1.130"/>
    </reaction>
</comment>
<comment type="caution">
    <text evidence="14">The sequence shown here is derived from an EMBL/GenBank/DDBJ whole genome shotgun (WGS) entry which is preliminary data.</text>
</comment>
<dbReference type="EMBL" id="AVCH01000001">
    <property type="protein sequence ID" value="KFN52198.1"/>
    <property type="molecule type" value="Genomic_DNA"/>
</dbReference>
<dbReference type="InterPro" id="IPR027417">
    <property type="entry name" value="P-loop_NTPase"/>
</dbReference>
<dbReference type="PANTHER" id="PTHR42724:SF1">
    <property type="entry name" value="TETRAACYLDISACCHARIDE 4'-KINASE, MITOCHONDRIAL-RELATED"/>
    <property type="match status" value="1"/>
</dbReference>
<evidence type="ECO:0000256" key="8">
    <source>
        <dbReference type="ARBA" id="ARBA00022741"/>
    </source>
</evidence>
<comment type="pathway">
    <text evidence="2 13">Glycolipid biosynthesis; lipid IV(A) biosynthesis; lipid IV(A) from (3R)-3-hydroxytetradecanoyl-[acyl-carrier-protein] and UDP-N-acetyl-alpha-D-glucosamine: step 6/6.</text>
</comment>
<feature type="binding site" evidence="13">
    <location>
        <begin position="62"/>
        <end position="69"/>
    </location>
    <ligand>
        <name>ATP</name>
        <dbReference type="ChEBI" id="CHEBI:30616"/>
    </ligand>
</feature>
<dbReference type="HAMAP" id="MF_00409">
    <property type="entry name" value="LpxK"/>
    <property type="match status" value="1"/>
</dbReference>
<keyword evidence="6 13" id="KW-0441">Lipid A biosynthesis</keyword>
<dbReference type="GO" id="GO:0005524">
    <property type="term" value="F:ATP binding"/>
    <property type="evidence" value="ECO:0007669"/>
    <property type="project" value="UniProtKB-UniRule"/>
</dbReference>
<name>A0A091BHH7_9GAMM</name>
<evidence type="ECO:0000256" key="5">
    <source>
        <dbReference type="ARBA" id="ARBA00022516"/>
    </source>
</evidence>
<evidence type="ECO:0000256" key="13">
    <source>
        <dbReference type="HAMAP-Rule" id="MF_00409"/>
    </source>
</evidence>
<dbReference type="GO" id="GO:0005886">
    <property type="term" value="C:plasma membrane"/>
    <property type="evidence" value="ECO:0007669"/>
    <property type="project" value="TreeGrafter"/>
</dbReference>
<reference evidence="14 15" key="1">
    <citation type="submission" date="2013-09" db="EMBL/GenBank/DDBJ databases">
        <title>Genome sequencing of Arenimonas malthae.</title>
        <authorList>
            <person name="Chen F."/>
            <person name="Wang G."/>
        </authorList>
    </citation>
    <scope>NUCLEOTIDE SEQUENCE [LARGE SCALE GENOMIC DNA]</scope>
    <source>
        <strain evidence="14 15">CC-JY-1</strain>
    </source>
</reference>
<keyword evidence="9 13" id="KW-0418">Kinase</keyword>
<evidence type="ECO:0000256" key="10">
    <source>
        <dbReference type="ARBA" id="ARBA00022840"/>
    </source>
</evidence>
<evidence type="ECO:0000256" key="3">
    <source>
        <dbReference type="ARBA" id="ARBA00012071"/>
    </source>
</evidence>
<dbReference type="NCBIfam" id="TIGR00682">
    <property type="entry name" value="lpxK"/>
    <property type="match status" value="1"/>
</dbReference>
<dbReference type="Pfam" id="PF02606">
    <property type="entry name" value="LpxK"/>
    <property type="match status" value="1"/>
</dbReference>
<evidence type="ECO:0000256" key="2">
    <source>
        <dbReference type="ARBA" id="ARBA00004870"/>
    </source>
</evidence>
<proteinExistence type="inferred from homology"/>
<comment type="function">
    <text evidence="1 13">Transfers the gamma-phosphate of ATP to the 4'-position of a tetraacyldisaccharide 1-phosphate intermediate (termed DS-1-P) to form tetraacyldisaccharide 1,4'-bis-phosphate (lipid IVA).</text>
</comment>
<accession>A0A091BHH7</accession>
<evidence type="ECO:0000256" key="7">
    <source>
        <dbReference type="ARBA" id="ARBA00022679"/>
    </source>
</evidence>
<keyword evidence="7 13" id="KW-0808">Transferase</keyword>
<comment type="similarity">
    <text evidence="13">Belongs to the LpxK family.</text>
</comment>
<keyword evidence="11 13" id="KW-0443">Lipid metabolism</keyword>
<dbReference type="PANTHER" id="PTHR42724">
    <property type="entry name" value="TETRAACYLDISACCHARIDE 4'-KINASE"/>
    <property type="match status" value="1"/>
</dbReference>
<organism evidence="14 15">
    <name type="scientific">Arenimonas malthae CC-JY-1</name>
    <dbReference type="NCBI Taxonomy" id="1384054"/>
    <lineage>
        <taxon>Bacteria</taxon>
        <taxon>Pseudomonadati</taxon>
        <taxon>Pseudomonadota</taxon>
        <taxon>Gammaproteobacteria</taxon>
        <taxon>Lysobacterales</taxon>
        <taxon>Lysobacteraceae</taxon>
        <taxon>Arenimonas</taxon>
    </lineage>
</organism>
<dbReference type="Proteomes" id="UP000029392">
    <property type="component" value="Unassembled WGS sequence"/>
</dbReference>
<protein>
    <recommendedName>
        <fullName evidence="4 13">Tetraacyldisaccharide 4'-kinase</fullName>
        <ecNumber evidence="3 13">2.7.1.130</ecNumber>
    </recommendedName>
    <alternativeName>
        <fullName evidence="12 13">Lipid A 4'-kinase</fullName>
    </alternativeName>
</protein>
<evidence type="ECO:0000313" key="15">
    <source>
        <dbReference type="Proteomes" id="UP000029392"/>
    </source>
</evidence>
<evidence type="ECO:0000256" key="6">
    <source>
        <dbReference type="ARBA" id="ARBA00022556"/>
    </source>
</evidence>
<evidence type="ECO:0000256" key="4">
    <source>
        <dbReference type="ARBA" id="ARBA00016436"/>
    </source>
</evidence>
<keyword evidence="10 13" id="KW-0067">ATP-binding</keyword>
<keyword evidence="15" id="KW-1185">Reference proteome</keyword>
<dbReference type="AlphaFoldDB" id="A0A091BHH7"/>
<keyword evidence="5 13" id="KW-0444">Lipid biosynthesis</keyword>
<dbReference type="STRING" id="1384054.N790_00040"/>
<dbReference type="GO" id="GO:0009029">
    <property type="term" value="F:lipid-A 4'-kinase activity"/>
    <property type="evidence" value="ECO:0007669"/>
    <property type="project" value="UniProtKB-UniRule"/>
</dbReference>
<dbReference type="eggNOG" id="COG1663">
    <property type="taxonomic scope" value="Bacteria"/>
</dbReference>
<dbReference type="InterPro" id="IPR003758">
    <property type="entry name" value="LpxK"/>
</dbReference>